<keyword evidence="3" id="KW-0255">Endonuclease</keyword>
<keyword evidence="3" id="KW-0540">Nuclease</keyword>
<evidence type="ECO:0000259" key="2">
    <source>
        <dbReference type="Pfam" id="PF04471"/>
    </source>
</evidence>
<dbReference type="PANTHER" id="PTHR30015:SF7">
    <property type="entry name" value="TYPE IV METHYL-DIRECTED RESTRICTION ENZYME ECOKMRR"/>
    <property type="match status" value="1"/>
</dbReference>
<dbReference type="SUPFAM" id="SSF52980">
    <property type="entry name" value="Restriction endonuclease-like"/>
    <property type="match status" value="1"/>
</dbReference>
<dbReference type="InterPro" id="IPR052906">
    <property type="entry name" value="Type_IV_Methyl-Rstrct_Enzyme"/>
</dbReference>
<reference evidence="3 4" key="1">
    <citation type="submission" date="2022-01" db="EMBL/GenBank/DDBJ databases">
        <title>Collection of gut derived symbiotic bacterial strains cultured from healthy donors.</title>
        <authorList>
            <person name="Lin H."/>
            <person name="Kohout C."/>
            <person name="Waligurski E."/>
            <person name="Pamer E.G."/>
        </authorList>
    </citation>
    <scope>NUCLEOTIDE SEQUENCE [LARGE SCALE GENOMIC DNA]</scope>
    <source>
        <strain evidence="3 4">DFI.3.7</strain>
    </source>
</reference>
<dbReference type="Gene3D" id="3.40.1350.10">
    <property type="match status" value="1"/>
</dbReference>
<dbReference type="InterPro" id="IPR011856">
    <property type="entry name" value="tRNA_endonuc-like_dom_sf"/>
</dbReference>
<keyword evidence="1" id="KW-0812">Transmembrane</keyword>
<dbReference type="Proteomes" id="UP001200313">
    <property type="component" value="Unassembled WGS sequence"/>
</dbReference>
<keyword evidence="1" id="KW-0472">Membrane</keyword>
<organism evidence="3 4">
    <name type="scientific">Intestinimonas massiliensis</name>
    <name type="common">ex Afouda et al. 2020</name>
    <dbReference type="NCBI Taxonomy" id="1673721"/>
    <lineage>
        <taxon>Bacteria</taxon>
        <taxon>Bacillati</taxon>
        <taxon>Bacillota</taxon>
        <taxon>Clostridia</taxon>
        <taxon>Eubacteriales</taxon>
        <taxon>Intestinimonas</taxon>
    </lineage>
</organism>
<keyword evidence="4" id="KW-1185">Reference proteome</keyword>
<evidence type="ECO:0000313" key="4">
    <source>
        <dbReference type="Proteomes" id="UP001200313"/>
    </source>
</evidence>
<proteinExistence type="predicted"/>
<keyword evidence="1" id="KW-1133">Transmembrane helix</keyword>
<protein>
    <submittedName>
        <fullName evidence="3">Restriction endonuclease</fullName>
    </submittedName>
</protein>
<keyword evidence="3" id="KW-0378">Hydrolase</keyword>
<evidence type="ECO:0000256" key="1">
    <source>
        <dbReference type="SAM" id="Phobius"/>
    </source>
</evidence>
<feature type="transmembrane region" description="Helical" evidence="1">
    <location>
        <begin position="6"/>
        <end position="31"/>
    </location>
</feature>
<dbReference type="GO" id="GO:0004519">
    <property type="term" value="F:endonuclease activity"/>
    <property type="evidence" value="ECO:0007669"/>
    <property type="project" value="UniProtKB-KW"/>
</dbReference>
<gene>
    <name evidence="3" type="ORF">L0P79_04845</name>
</gene>
<dbReference type="EMBL" id="JAKNJB010000006">
    <property type="protein sequence ID" value="MCG4526403.1"/>
    <property type="molecule type" value="Genomic_DNA"/>
</dbReference>
<evidence type="ECO:0000313" key="3">
    <source>
        <dbReference type="EMBL" id="MCG4526403.1"/>
    </source>
</evidence>
<sequence length="320" mass="36405">MDAVTISFSIGLLIFLLGLVGFVVYMLFCLWKNHREIVRQKKLAQEEMARRKRWAQEFAQEFGVALPSGFVVQKTDDALSSGHFWLKYPYWARPKVDGTRDRRLSNNSIIRPLNALQFSHWKIESHDPWEMYCLVQQLREKGQRISPCKEEKEKKAALSKQFSQTEANSVFEIVSRYEESPTGFEHFCADIFRQLGYKAEVTPPANDGGYDILLSRDGKTAIVECKCYAADHKVGRQALQKLVGANSSMRAGHMWFVTTSSFSAPATAYGKEQGIQMIDGKRLLELIARSNGAKKKQLDACSLSLTRADFRVHIPPDIPF</sequence>
<name>A0ABS9M6I4_9FIRM</name>
<accession>A0ABS9M6I4</accession>
<feature type="domain" description="Restriction endonuclease type IV Mrr" evidence="2">
    <location>
        <begin position="179"/>
        <end position="287"/>
    </location>
</feature>
<comment type="caution">
    <text evidence="3">The sequence shown here is derived from an EMBL/GenBank/DDBJ whole genome shotgun (WGS) entry which is preliminary data.</text>
</comment>
<dbReference type="RefSeq" id="WP_238073423.1">
    <property type="nucleotide sequence ID" value="NZ_JAKNJB010000006.1"/>
</dbReference>
<dbReference type="Pfam" id="PF04471">
    <property type="entry name" value="Mrr_cat"/>
    <property type="match status" value="1"/>
</dbReference>
<dbReference type="PANTHER" id="PTHR30015">
    <property type="entry name" value="MRR RESTRICTION SYSTEM PROTEIN"/>
    <property type="match status" value="1"/>
</dbReference>
<dbReference type="InterPro" id="IPR007560">
    <property type="entry name" value="Restrct_endonuc_IV_Mrr"/>
</dbReference>
<dbReference type="InterPro" id="IPR011335">
    <property type="entry name" value="Restrct_endonuc-II-like"/>
</dbReference>